<dbReference type="InterPro" id="IPR024520">
    <property type="entry name" value="DUF3558"/>
</dbReference>
<protein>
    <submittedName>
        <fullName evidence="3">DUF3558 domain-containing protein</fullName>
    </submittedName>
</protein>
<feature type="region of interest" description="Disordered" evidence="1">
    <location>
        <begin position="76"/>
        <end position="105"/>
    </location>
</feature>
<keyword evidence="2" id="KW-0732">Signal</keyword>
<comment type="caution">
    <text evidence="3">The sequence shown here is derived from an EMBL/GenBank/DDBJ whole genome shotgun (WGS) entry which is preliminary data.</text>
</comment>
<evidence type="ECO:0000256" key="1">
    <source>
        <dbReference type="SAM" id="MobiDB-lite"/>
    </source>
</evidence>
<proteinExistence type="predicted"/>
<feature type="chain" id="PRO_5045733869" evidence="2">
    <location>
        <begin position="22"/>
        <end position="190"/>
    </location>
</feature>
<dbReference type="PROSITE" id="PS51257">
    <property type="entry name" value="PROKAR_LIPOPROTEIN"/>
    <property type="match status" value="1"/>
</dbReference>
<feature type="compositionally biased region" description="Polar residues" evidence="1">
    <location>
        <begin position="38"/>
        <end position="48"/>
    </location>
</feature>
<reference evidence="3 4" key="1">
    <citation type="submission" date="2024-09" db="EMBL/GenBank/DDBJ databases">
        <title>The Natural Products Discovery Center: Release of the First 8490 Sequenced Strains for Exploring Actinobacteria Biosynthetic Diversity.</title>
        <authorList>
            <person name="Kalkreuter E."/>
            <person name="Kautsar S.A."/>
            <person name="Yang D."/>
            <person name="Bader C.D."/>
            <person name="Teijaro C.N."/>
            <person name="Fluegel L."/>
            <person name="Davis C.M."/>
            <person name="Simpson J.R."/>
            <person name="Lauterbach L."/>
            <person name="Steele A.D."/>
            <person name="Gui C."/>
            <person name="Meng S."/>
            <person name="Li G."/>
            <person name="Viehrig K."/>
            <person name="Ye F."/>
            <person name="Su P."/>
            <person name="Kiefer A.F."/>
            <person name="Nichols A."/>
            <person name="Cepeda A.J."/>
            <person name="Yan W."/>
            <person name="Fan B."/>
            <person name="Jiang Y."/>
            <person name="Adhikari A."/>
            <person name="Zheng C.-J."/>
            <person name="Schuster L."/>
            <person name="Cowan T.M."/>
            <person name="Smanski M.J."/>
            <person name="Chevrette M.G."/>
            <person name="De Carvalho L.P.S."/>
            <person name="Shen B."/>
        </authorList>
    </citation>
    <scope>NUCLEOTIDE SEQUENCE [LARGE SCALE GENOMIC DNA]</scope>
    <source>
        <strain evidence="3 4">NPDC060353</strain>
    </source>
</reference>
<dbReference type="EMBL" id="JBHXCV010000001">
    <property type="protein sequence ID" value="MFD6792186.1"/>
    <property type="molecule type" value="Genomic_DNA"/>
</dbReference>
<name>A0ABW6FZU9_9PSEU</name>
<keyword evidence="4" id="KW-1185">Reference proteome</keyword>
<evidence type="ECO:0000313" key="3">
    <source>
        <dbReference type="EMBL" id="MFD6792186.1"/>
    </source>
</evidence>
<organism evidence="3 4">
    <name type="scientific">Prauserella salsuginis</name>
    <dbReference type="NCBI Taxonomy" id="387889"/>
    <lineage>
        <taxon>Bacteria</taxon>
        <taxon>Bacillati</taxon>
        <taxon>Actinomycetota</taxon>
        <taxon>Actinomycetes</taxon>
        <taxon>Pseudonocardiales</taxon>
        <taxon>Pseudonocardiaceae</taxon>
        <taxon>Prauserella</taxon>
        <taxon>Prauserella salsuginis group</taxon>
    </lineage>
</organism>
<gene>
    <name evidence="3" type="ORF">ACFWGY_02485</name>
</gene>
<dbReference type="Proteomes" id="UP001598673">
    <property type="component" value="Unassembled WGS sequence"/>
</dbReference>
<sequence>MRLTRPTLLPLVAIAAVAVTACSNSEGGIPEADAGSSPARSSVVTSPSADDETGPGTSLSDLDPCSLLNQADVRQFGPVEEAQREEEDLVDSCSWEPDRSQTSGERGTLGIVIRENAGLQDMNDLGMGVQRTEEDGRQYARVPDPNGCGIAIGVTNNARVDILVTGADPDKACEMANTLAEVVEPKVPQG</sequence>
<feature type="region of interest" description="Disordered" evidence="1">
    <location>
        <begin position="27"/>
        <end position="64"/>
    </location>
</feature>
<evidence type="ECO:0000313" key="4">
    <source>
        <dbReference type="Proteomes" id="UP001598673"/>
    </source>
</evidence>
<evidence type="ECO:0000256" key="2">
    <source>
        <dbReference type="SAM" id="SignalP"/>
    </source>
</evidence>
<dbReference type="RefSeq" id="WP_258936314.1">
    <property type="nucleotide sequence ID" value="NZ_JANBBF010000009.1"/>
</dbReference>
<feature type="signal peptide" evidence="2">
    <location>
        <begin position="1"/>
        <end position="21"/>
    </location>
</feature>
<dbReference type="Pfam" id="PF12079">
    <property type="entry name" value="DUF3558"/>
    <property type="match status" value="1"/>
</dbReference>
<accession>A0ABW6FZU9</accession>